<keyword evidence="1" id="KW-0456">Lyase</keyword>
<name>A0A7C4H5A8_9CREN</name>
<dbReference type="GO" id="GO:0006207">
    <property type="term" value="P:'de novo' pyrimidine nucleobase biosynthetic process"/>
    <property type="evidence" value="ECO:0007669"/>
    <property type="project" value="InterPro"/>
</dbReference>
<protein>
    <recommendedName>
        <fullName evidence="2">Orotidine 5'-phosphate decarboxylase domain-containing protein</fullName>
    </recommendedName>
</protein>
<dbReference type="Gene3D" id="3.20.20.70">
    <property type="entry name" value="Aldolase class I"/>
    <property type="match status" value="1"/>
</dbReference>
<gene>
    <name evidence="3" type="ORF">ENU31_02765</name>
</gene>
<dbReference type="SMART" id="SM00934">
    <property type="entry name" value="OMPdecase"/>
    <property type="match status" value="1"/>
</dbReference>
<dbReference type="PANTHER" id="PTHR35039:SF3">
    <property type="entry name" value="3-KETO-L-GULONATE-6-PHOSPHATE DECARBOXYLASE SGBH-RELATED"/>
    <property type="match status" value="1"/>
</dbReference>
<reference evidence="3" key="1">
    <citation type="journal article" date="2020" name="mSystems">
        <title>Genome- and Community-Level Interaction Insights into Carbon Utilization and Element Cycling Functions of Hydrothermarchaeota in Hydrothermal Sediment.</title>
        <authorList>
            <person name="Zhou Z."/>
            <person name="Liu Y."/>
            <person name="Xu W."/>
            <person name="Pan J."/>
            <person name="Luo Z.H."/>
            <person name="Li M."/>
        </authorList>
    </citation>
    <scope>NUCLEOTIDE SEQUENCE [LARGE SCALE GENOMIC DNA]</scope>
    <source>
        <strain evidence="3">SpSt-658</strain>
    </source>
</reference>
<evidence type="ECO:0000256" key="1">
    <source>
        <dbReference type="ARBA" id="ARBA00023239"/>
    </source>
</evidence>
<sequence>MRSRLVEEARKRPLLQVALDFIDLEEALRIATKVVDAGAHIIEIGTPLVKTFGFLALDKIKSVSKNNLIVVDLKTVDATELEFSAYLSKGVDGVTLLGIVDEDVVQDAINLCRRYGSALIVDMIYTPNPVDKALRLAELGVDIVAMHLGVDVQKKRGLTARELLREVAEVAASDVIVMVAGGIKPHEVEVFVSHGARIIVIGSAITRDLDPYKATLTALSILKPP</sequence>
<evidence type="ECO:0000259" key="2">
    <source>
        <dbReference type="SMART" id="SM00934"/>
    </source>
</evidence>
<dbReference type="SUPFAM" id="SSF51366">
    <property type="entry name" value="Ribulose-phoshate binding barrel"/>
    <property type="match status" value="1"/>
</dbReference>
<accession>A0A7C4H5A8</accession>
<comment type="caution">
    <text evidence="3">The sequence shown here is derived from an EMBL/GenBank/DDBJ whole genome shotgun (WGS) entry which is preliminary data.</text>
</comment>
<dbReference type="GO" id="GO:0033982">
    <property type="term" value="F:3-dehydro-L-gulonate-6-phosphate decarboxylase activity"/>
    <property type="evidence" value="ECO:0007669"/>
    <property type="project" value="TreeGrafter"/>
</dbReference>
<evidence type="ECO:0000313" key="3">
    <source>
        <dbReference type="EMBL" id="HGM07315.1"/>
    </source>
</evidence>
<dbReference type="AlphaFoldDB" id="A0A7C4H5A8"/>
<dbReference type="Pfam" id="PF00215">
    <property type="entry name" value="OMPdecase"/>
    <property type="match status" value="1"/>
</dbReference>
<dbReference type="InterPro" id="IPR011060">
    <property type="entry name" value="RibuloseP-bd_barrel"/>
</dbReference>
<dbReference type="GO" id="GO:0019854">
    <property type="term" value="P:L-ascorbic acid catabolic process"/>
    <property type="evidence" value="ECO:0007669"/>
    <property type="project" value="TreeGrafter"/>
</dbReference>
<dbReference type="InterPro" id="IPR013785">
    <property type="entry name" value="Aldolase_TIM"/>
</dbReference>
<feature type="domain" description="Orotidine 5'-phosphate decarboxylase" evidence="2">
    <location>
        <begin position="14"/>
        <end position="218"/>
    </location>
</feature>
<organism evidence="3">
    <name type="scientific">Ignisphaera aggregans</name>
    <dbReference type="NCBI Taxonomy" id="334771"/>
    <lineage>
        <taxon>Archaea</taxon>
        <taxon>Thermoproteota</taxon>
        <taxon>Thermoprotei</taxon>
        <taxon>Desulfurococcales</taxon>
        <taxon>Desulfurococcaceae</taxon>
        <taxon>Ignisphaera</taxon>
    </lineage>
</organism>
<proteinExistence type="predicted"/>
<dbReference type="GO" id="GO:0004590">
    <property type="term" value="F:orotidine-5'-phosphate decarboxylase activity"/>
    <property type="evidence" value="ECO:0007669"/>
    <property type="project" value="InterPro"/>
</dbReference>
<dbReference type="PANTHER" id="PTHR35039">
    <property type="entry name" value="3-KETO-L-GULONATE-6-PHOSPHATE DECARBOXYLASE SGBH-RELATED"/>
    <property type="match status" value="1"/>
</dbReference>
<dbReference type="InterPro" id="IPR001754">
    <property type="entry name" value="OMPdeCOase_dom"/>
</dbReference>
<dbReference type="EMBL" id="DTCA01000086">
    <property type="protein sequence ID" value="HGM07315.1"/>
    <property type="molecule type" value="Genomic_DNA"/>
</dbReference>